<organism evidence="1 2">
    <name type="scientific">Vibrio amylolyticus</name>
    <dbReference type="NCBI Taxonomy" id="2847292"/>
    <lineage>
        <taxon>Bacteria</taxon>
        <taxon>Pseudomonadati</taxon>
        <taxon>Pseudomonadota</taxon>
        <taxon>Gammaproteobacteria</taxon>
        <taxon>Vibrionales</taxon>
        <taxon>Vibrionaceae</taxon>
        <taxon>Vibrio</taxon>
    </lineage>
</organism>
<proteinExistence type="predicted"/>
<dbReference type="EMBL" id="JAJHVV010000009">
    <property type="protein sequence ID" value="MCK6264608.1"/>
    <property type="molecule type" value="Genomic_DNA"/>
</dbReference>
<evidence type="ECO:0000313" key="1">
    <source>
        <dbReference type="EMBL" id="MCK6264608.1"/>
    </source>
</evidence>
<reference evidence="1" key="1">
    <citation type="submission" date="2021-11" db="EMBL/GenBank/DDBJ databases">
        <title>Vibrio ZSDE26 sp. nov. and Vibrio ZSDZ34 sp. nov., isolated from coastal seawater in Qingdao.</title>
        <authorList>
            <person name="Zhang P."/>
        </authorList>
    </citation>
    <scope>NUCLEOTIDE SEQUENCE</scope>
    <source>
        <strain evidence="1">ZSDE26</strain>
    </source>
</reference>
<gene>
    <name evidence="1" type="ORF">KP803_15110</name>
</gene>
<comment type="caution">
    <text evidence="1">The sequence shown here is derived from an EMBL/GenBank/DDBJ whole genome shotgun (WGS) entry which is preliminary data.</text>
</comment>
<dbReference type="RefSeq" id="WP_248009685.1">
    <property type="nucleotide sequence ID" value="NZ_JAJHVV010000009.1"/>
</dbReference>
<dbReference type="Pfam" id="PF11066">
    <property type="entry name" value="DUF2867"/>
    <property type="match status" value="1"/>
</dbReference>
<name>A0A9X2BM64_9VIBR</name>
<dbReference type="Proteomes" id="UP001139559">
    <property type="component" value="Unassembled WGS sequence"/>
</dbReference>
<dbReference type="AlphaFoldDB" id="A0A9X2BM64"/>
<dbReference type="InterPro" id="IPR021295">
    <property type="entry name" value="DUF2867"/>
</dbReference>
<accession>A0A9X2BM64</accession>
<protein>
    <submittedName>
        <fullName evidence="1">DUF2867 domain-containing protein</fullName>
    </submittedName>
</protein>
<sequence length="164" mass="18626">MQIPNNSLLRSSVDDAYFKDTYSITIANRNQTAFDVYAKVAQTTPAWVIRLMALRNWIVSKMGLKHLGQMNDFSHDLKSEDVNPGDTIGIFNVVANLDNEIVLEDCDKHLDVRLSFLIEPYGEELKVHATTVVHVHNWFGKVYMFFVAPVHRIIVPSSLKGLSH</sequence>
<evidence type="ECO:0000313" key="2">
    <source>
        <dbReference type="Proteomes" id="UP001139559"/>
    </source>
</evidence>
<keyword evidence="2" id="KW-1185">Reference proteome</keyword>